<protein>
    <submittedName>
        <fullName evidence="1">Uncharacterized protein</fullName>
    </submittedName>
</protein>
<reference evidence="1 2" key="1">
    <citation type="submission" date="2018-08" db="EMBL/GenBank/DDBJ databases">
        <title>Bacillus phenotypic plasticity.</title>
        <authorList>
            <person name="Hurtado E."/>
        </authorList>
    </citation>
    <scope>NUCLEOTIDE SEQUENCE [LARGE SCALE GENOMIC DNA]</scope>
    <source>
        <strain evidence="1 2">427</strain>
    </source>
</reference>
<dbReference type="RefSeq" id="WP_148956635.1">
    <property type="nucleotide sequence ID" value="NZ_QSND01000002.1"/>
</dbReference>
<name>A0A5M8RQ07_9BACI</name>
<dbReference type="AlphaFoldDB" id="A0A5M8RQ07"/>
<dbReference type="STRING" id="1925020.BTA30_08650"/>
<sequence length="79" mass="9214">MSHFKKHGGEFQGLYRNADEYLDGARDVVKNDIKVEYKYKDGIRTGYVRFMGNSRIFGARGKDDIAEQFTKYYSLTLPH</sequence>
<accession>A0A5M8RQ07</accession>
<dbReference type="EMBL" id="QSND01000002">
    <property type="protein sequence ID" value="KAA6450677.1"/>
    <property type="molecule type" value="Genomic_DNA"/>
</dbReference>
<comment type="caution">
    <text evidence="1">The sequence shown here is derived from an EMBL/GenBank/DDBJ whole genome shotgun (WGS) entry which is preliminary data.</text>
</comment>
<evidence type="ECO:0000313" key="1">
    <source>
        <dbReference type="EMBL" id="KAA6450677.1"/>
    </source>
</evidence>
<organism evidence="1 2">
    <name type="scientific">Bacillus swezeyi</name>
    <dbReference type="NCBI Taxonomy" id="1925020"/>
    <lineage>
        <taxon>Bacteria</taxon>
        <taxon>Bacillati</taxon>
        <taxon>Bacillota</taxon>
        <taxon>Bacilli</taxon>
        <taxon>Bacillales</taxon>
        <taxon>Bacillaceae</taxon>
        <taxon>Bacillus</taxon>
    </lineage>
</organism>
<gene>
    <name evidence="1" type="ORF">DX927_07390</name>
</gene>
<proteinExistence type="predicted"/>
<dbReference type="Proteomes" id="UP000324326">
    <property type="component" value="Unassembled WGS sequence"/>
</dbReference>
<evidence type="ECO:0000313" key="2">
    <source>
        <dbReference type="Proteomes" id="UP000324326"/>
    </source>
</evidence>